<dbReference type="STRING" id="1184267.A11Q_1263"/>
<protein>
    <submittedName>
        <fullName evidence="1">Anti-sigma factor antagonist</fullName>
    </submittedName>
</protein>
<organism evidence="1 2">
    <name type="scientific">Pseudobdellovibrio exovorus JSS</name>
    <dbReference type="NCBI Taxonomy" id="1184267"/>
    <lineage>
        <taxon>Bacteria</taxon>
        <taxon>Pseudomonadati</taxon>
        <taxon>Bdellovibrionota</taxon>
        <taxon>Bdellovibrionia</taxon>
        <taxon>Bdellovibrionales</taxon>
        <taxon>Pseudobdellovibrionaceae</taxon>
        <taxon>Pseudobdellovibrio</taxon>
    </lineage>
</organism>
<dbReference type="KEGG" id="bex:A11Q_1263"/>
<dbReference type="eggNOG" id="COG1366">
    <property type="taxonomic scope" value="Bacteria"/>
</dbReference>
<evidence type="ECO:0000313" key="2">
    <source>
        <dbReference type="Proteomes" id="UP000012040"/>
    </source>
</evidence>
<dbReference type="Proteomes" id="UP000012040">
    <property type="component" value="Chromosome"/>
</dbReference>
<dbReference type="PATRIC" id="fig|1184267.3.peg.1281"/>
<accession>M4VQQ8</accession>
<sequence length="103" mass="11800">MRAHYYEVGDLMVVEVSGRIEPDQNKPFRDVCERKLKKRKVVFCVDKLNFTASANIATFFESIQMIEDARVVGLQSDFHKLLDLKGITGLKKFTTLSEALNFV</sequence>
<dbReference type="RefSeq" id="WP_015469969.1">
    <property type="nucleotide sequence ID" value="NC_020813.1"/>
</dbReference>
<evidence type="ECO:0000313" key="1">
    <source>
        <dbReference type="EMBL" id="AGH95479.1"/>
    </source>
</evidence>
<dbReference type="SUPFAM" id="SSF52091">
    <property type="entry name" value="SpoIIaa-like"/>
    <property type="match status" value="1"/>
</dbReference>
<gene>
    <name evidence="1" type="ORF">A11Q_1263</name>
</gene>
<dbReference type="OrthoDB" id="5294800at2"/>
<proteinExistence type="predicted"/>
<dbReference type="AlphaFoldDB" id="M4VQQ8"/>
<keyword evidence="2" id="KW-1185">Reference proteome</keyword>
<dbReference type="InterPro" id="IPR036513">
    <property type="entry name" value="STAS_dom_sf"/>
</dbReference>
<dbReference type="HOGENOM" id="CLU_2258212_0_0_7"/>
<name>M4VQQ8_9BACT</name>
<dbReference type="Gene3D" id="3.30.750.24">
    <property type="entry name" value="STAS domain"/>
    <property type="match status" value="1"/>
</dbReference>
<reference evidence="1 2" key="1">
    <citation type="journal article" date="2013" name="ISME J.">
        <title>By their genes ye shall know them: genomic signatures of predatory bacteria.</title>
        <authorList>
            <person name="Pasternak Z."/>
            <person name="Pietrokovski S."/>
            <person name="Rotem O."/>
            <person name="Gophna U."/>
            <person name="Lurie-Weinberger M.N."/>
            <person name="Jurkevitch E."/>
        </authorList>
    </citation>
    <scope>NUCLEOTIDE SEQUENCE [LARGE SCALE GENOMIC DNA]</scope>
    <source>
        <strain evidence="1 2">JSS</strain>
    </source>
</reference>
<dbReference type="EMBL" id="CP003537">
    <property type="protein sequence ID" value="AGH95479.1"/>
    <property type="molecule type" value="Genomic_DNA"/>
</dbReference>